<evidence type="ECO:0000313" key="1">
    <source>
        <dbReference type="EMBL" id="BAP55454.1"/>
    </source>
</evidence>
<dbReference type="HOGENOM" id="CLU_527778_0_0_6"/>
<gene>
    <name evidence="1" type="ORF">THII_1157</name>
</gene>
<dbReference type="KEGG" id="tig:THII_1157"/>
<evidence type="ECO:0000313" key="2">
    <source>
        <dbReference type="Proteomes" id="UP000031623"/>
    </source>
</evidence>
<accession>A0A090AER4</accession>
<name>A0A090AER4_9GAMM</name>
<proteinExistence type="predicted"/>
<keyword evidence="2" id="KW-1185">Reference proteome</keyword>
<dbReference type="Proteomes" id="UP000031623">
    <property type="component" value="Chromosome"/>
</dbReference>
<dbReference type="AlphaFoldDB" id="A0A090AER4"/>
<sequence>MTIKLSEGFFLKVIIFIICSPNLFAADLTPTFKMLDELGTPPTYNGQIANCPLVVTQAYFGGQLSIQDTSIAGKNLIVRPAEDKVILHSVIYPDFIPVGEIVDIVMFTERYVYGELIDSFTFDGETWHPWNNFGWKDFSQLLPITTYEEGLTYPTVHDYPLAINQYSSLEGEFAIYMGYRLRSSGVTFYSKEPFRLWIANGGITSAQDNKVVAERAYIGGYLEVYDASQGRSLIRDATIIKPEDEITLTGKIIPVNAHLGQPAQLFIVLGYRSPDGKTAYFTKSSQATLVEKLPCPIFSIEPECLAPATTSSWQKWVENDLNSLKMIRNYDSLPEQITLQEVIDIHELPLDEPGGEYYLYLGYQLNNGTLVFNEKPRQFLISNTVLNTWGYSYYYPTDRPAYIQMELINEPPALVRITLYPDNYTINTSARLMVVAMTGEGSYYQWNGRKWVEWLDSELFNLLSARSYTNLPEVVKITVPLPVSLGKEFFLYSGYSITGASSIIYNDLPFDYVKPD</sequence>
<dbReference type="EMBL" id="AP014633">
    <property type="protein sequence ID" value="BAP55454.1"/>
    <property type="molecule type" value="Genomic_DNA"/>
</dbReference>
<protein>
    <submittedName>
        <fullName evidence="1">Uncharacterized protein</fullName>
    </submittedName>
</protein>
<dbReference type="STRING" id="40754.THII_1157"/>
<reference evidence="1 2" key="1">
    <citation type="journal article" date="2014" name="ISME J.">
        <title>Ecophysiology of Thioploca ingrica as revealed by the complete genome sequence supplemented with proteomic evidence.</title>
        <authorList>
            <person name="Kojima H."/>
            <person name="Ogura Y."/>
            <person name="Yamamoto N."/>
            <person name="Togashi T."/>
            <person name="Mori H."/>
            <person name="Watanabe T."/>
            <person name="Nemoto F."/>
            <person name="Kurokawa K."/>
            <person name="Hayashi T."/>
            <person name="Fukui M."/>
        </authorList>
    </citation>
    <scope>NUCLEOTIDE SEQUENCE [LARGE SCALE GENOMIC DNA]</scope>
</reference>
<organism evidence="1 2">
    <name type="scientific">Thioploca ingrica</name>
    <dbReference type="NCBI Taxonomy" id="40754"/>
    <lineage>
        <taxon>Bacteria</taxon>
        <taxon>Pseudomonadati</taxon>
        <taxon>Pseudomonadota</taxon>
        <taxon>Gammaproteobacteria</taxon>
        <taxon>Thiotrichales</taxon>
        <taxon>Thiotrichaceae</taxon>
        <taxon>Thioploca</taxon>
    </lineage>
</organism>